<dbReference type="InterPro" id="IPR002798">
    <property type="entry name" value="SpoIIM-like"/>
</dbReference>
<keyword evidence="1" id="KW-0812">Transmembrane</keyword>
<keyword evidence="1" id="KW-1133">Transmembrane helix</keyword>
<dbReference type="PANTHER" id="PTHR35337:SF1">
    <property type="entry name" value="SLR1478 PROTEIN"/>
    <property type="match status" value="1"/>
</dbReference>
<evidence type="ECO:0008006" key="4">
    <source>
        <dbReference type="Google" id="ProtNLM"/>
    </source>
</evidence>
<evidence type="ECO:0000256" key="1">
    <source>
        <dbReference type="SAM" id="Phobius"/>
    </source>
</evidence>
<dbReference type="PANTHER" id="PTHR35337">
    <property type="entry name" value="SLR1478 PROTEIN"/>
    <property type="match status" value="1"/>
</dbReference>
<accession>A7NI82</accession>
<feature type="transmembrane region" description="Helical" evidence="1">
    <location>
        <begin position="212"/>
        <end position="234"/>
    </location>
</feature>
<protein>
    <recommendedName>
        <fullName evidence="4">Stage II sporulation protein M</fullName>
    </recommendedName>
</protein>
<dbReference type="RefSeq" id="WP_012119612.1">
    <property type="nucleotide sequence ID" value="NC_009767.1"/>
</dbReference>
<dbReference type="Pfam" id="PF01944">
    <property type="entry name" value="SpoIIM"/>
    <property type="match status" value="1"/>
</dbReference>
<feature type="transmembrane region" description="Helical" evidence="1">
    <location>
        <begin position="186"/>
        <end position="207"/>
    </location>
</feature>
<evidence type="ECO:0000313" key="2">
    <source>
        <dbReference type="EMBL" id="ABU57182.1"/>
    </source>
</evidence>
<dbReference type="KEGG" id="rca:Rcas_1082"/>
<dbReference type="eggNOG" id="COG1300">
    <property type="taxonomic scope" value="Bacteria"/>
</dbReference>
<sequence length="335" mass="36153">MVTGHWYQFSTAMLVEDFINRKKSSWERLSVIVERSRRGGLTSLEDEEITELGRLYRSATSDLAVARRDFPGHRVVDYLNGLVARAHAEVYQRRADRSSGLARYFAADLPRTFRETWLYTLASLLMFLIPALIGFFITLNDPPAGSLLVPGIDSVISDIRAGREWWKSINDEGRSASAALIATNNIRVAILAFAGGVLLGAPTLFVLAQNGLLLGVVAGAAQAYGFSGNLWGFVAAHGVIELSVIIIAGGAGLQLGWAVARPGLISRRAALMLAARRAVRLLLGCALLLIIAGAIEGFISPSDLSLALKCAVALLSGTALYTYLLLAGRERKRKS</sequence>
<dbReference type="HOGENOM" id="CLU_069787_0_0_0"/>
<feature type="transmembrane region" description="Helical" evidence="1">
    <location>
        <begin position="117"/>
        <end position="139"/>
    </location>
</feature>
<evidence type="ECO:0000313" key="3">
    <source>
        <dbReference type="Proteomes" id="UP000000263"/>
    </source>
</evidence>
<feature type="transmembrane region" description="Helical" evidence="1">
    <location>
        <begin position="240"/>
        <end position="260"/>
    </location>
</feature>
<dbReference type="Proteomes" id="UP000000263">
    <property type="component" value="Chromosome"/>
</dbReference>
<reference evidence="2 3" key="1">
    <citation type="submission" date="2007-08" db="EMBL/GenBank/DDBJ databases">
        <title>Complete sequence of Roseiflexus castenholzii DSM 13941.</title>
        <authorList>
            <consortium name="US DOE Joint Genome Institute"/>
            <person name="Copeland A."/>
            <person name="Lucas S."/>
            <person name="Lapidus A."/>
            <person name="Barry K."/>
            <person name="Glavina del Rio T."/>
            <person name="Dalin E."/>
            <person name="Tice H."/>
            <person name="Pitluck S."/>
            <person name="Thompson L.S."/>
            <person name="Brettin T."/>
            <person name="Bruce D."/>
            <person name="Detter J.C."/>
            <person name="Han C."/>
            <person name="Tapia R."/>
            <person name="Schmutz J."/>
            <person name="Larimer F."/>
            <person name="Land M."/>
            <person name="Hauser L."/>
            <person name="Kyrpides N."/>
            <person name="Mikhailova N."/>
            <person name="Bryant D.A."/>
            <person name="Hanada S."/>
            <person name="Tsukatani Y."/>
            <person name="Richardson P."/>
        </authorList>
    </citation>
    <scope>NUCLEOTIDE SEQUENCE [LARGE SCALE GENOMIC DNA]</scope>
    <source>
        <strain evidence="3">DSM 13941 / HLO8</strain>
    </source>
</reference>
<proteinExistence type="predicted"/>
<name>A7NI82_ROSCS</name>
<feature type="transmembrane region" description="Helical" evidence="1">
    <location>
        <begin position="281"/>
        <end position="300"/>
    </location>
</feature>
<organism evidence="2 3">
    <name type="scientific">Roseiflexus castenholzii (strain DSM 13941 / HLO8)</name>
    <dbReference type="NCBI Taxonomy" id="383372"/>
    <lineage>
        <taxon>Bacteria</taxon>
        <taxon>Bacillati</taxon>
        <taxon>Chloroflexota</taxon>
        <taxon>Chloroflexia</taxon>
        <taxon>Chloroflexales</taxon>
        <taxon>Roseiflexineae</taxon>
        <taxon>Roseiflexaceae</taxon>
        <taxon>Roseiflexus</taxon>
    </lineage>
</organism>
<dbReference type="STRING" id="383372.Rcas_1082"/>
<dbReference type="EMBL" id="CP000804">
    <property type="protein sequence ID" value="ABU57182.1"/>
    <property type="molecule type" value="Genomic_DNA"/>
</dbReference>
<keyword evidence="3" id="KW-1185">Reference proteome</keyword>
<dbReference type="AlphaFoldDB" id="A7NI82"/>
<keyword evidence="1" id="KW-0472">Membrane</keyword>
<gene>
    <name evidence="2" type="ordered locus">Rcas_1082</name>
</gene>
<feature type="transmembrane region" description="Helical" evidence="1">
    <location>
        <begin position="306"/>
        <end position="326"/>
    </location>
</feature>